<keyword evidence="3" id="KW-0804">Transcription</keyword>
<dbReference type="GO" id="GO:0003677">
    <property type="term" value="F:DNA binding"/>
    <property type="evidence" value="ECO:0007669"/>
    <property type="project" value="UniProtKB-KW"/>
</dbReference>
<dbReference type="PROSITE" id="PS50987">
    <property type="entry name" value="HTH_ARSR_2"/>
    <property type="match status" value="1"/>
</dbReference>
<evidence type="ECO:0000256" key="2">
    <source>
        <dbReference type="ARBA" id="ARBA00023125"/>
    </source>
</evidence>
<accession>A0A1G6LRC0</accession>
<dbReference type="InterPro" id="IPR011991">
    <property type="entry name" value="ArsR-like_HTH"/>
</dbReference>
<dbReference type="PANTHER" id="PTHR33154:SF15">
    <property type="entry name" value="REGULATORY PROTEIN ARSR"/>
    <property type="match status" value="1"/>
</dbReference>
<dbReference type="NCBIfam" id="NF033788">
    <property type="entry name" value="HTH_metalloreg"/>
    <property type="match status" value="1"/>
</dbReference>
<dbReference type="SUPFAM" id="SSF46785">
    <property type="entry name" value="Winged helix' DNA-binding domain"/>
    <property type="match status" value="1"/>
</dbReference>
<organism evidence="5 6">
    <name type="scientific">Williamwhitmania taraxaci</name>
    <dbReference type="NCBI Taxonomy" id="1640674"/>
    <lineage>
        <taxon>Bacteria</taxon>
        <taxon>Pseudomonadati</taxon>
        <taxon>Bacteroidota</taxon>
        <taxon>Bacteroidia</taxon>
        <taxon>Bacteroidales</taxon>
        <taxon>Williamwhitmaniaceae</taxon>
        <taxon>Williamwhitmania</taxon>
    </lineage>
</organism>
<gene>
    <name evidence="5" type="ORF">SAMN05216323_103229</name>
</gene>
<keyword evidence="1" id="KW-0805">Transcription regulation</keyword>
<dbReference type="InterPro" id="IPR001845">
    <property type="entry name" value="HTH_ArsR_DNA-bd_dom"/>
</dbReference>
<dbReference type="STRING" id="1640674.SAMN05216323_103229"/>
<dbReference type="PRINTS" id="PR00778">
    <property type="entry name" value="HTHARSR"/>
</dbReference>
<evidence type="ECO:0000313" key="5">
    <source>
        <dbReference type="EMBL" id="SDC45741.1"/>
    </source>
</evidence>
<keyword evidence="2 5" id="KW-0238">DNA-binding</keyword>
<proteinExistence type="predicted"/>
<evidence type="ECO:0000256" key="1">
    <source>
        <dbReference type="ARBA" id="ARBA00023015"/>
    </source>
</evidence>
<dbReference type="InterPro" id="IPR051081">
    <property type="entry name" value="HTH_MetalResp_TranReg"/>
</dbReference>
<dbReference type="PANTHER" id="PTHR33154">
    <property type="entry name" value="TRANSCRIPTIONAL REGULATOR, ARSR FAMILY"/>
    <property type="match status" value="1"/>
</dbReference>
<evidence type="ECO:0000313" key="6">
    <source>
        <dbReference type="Proteomes" id="UP000199452"/>
    </source>
</evidence>
<keyword evidence="6" id="KW-1185">Reference proteome</keyword>
<feature type="domain" description="HTH arsR-type" evidence="4">
    <location>
        <begin position="5"/>
        <end position="100"/>
    </location>
</feature>
<dbReference type="OrthoDB" id="9800049at2"/>
<dbReference type="Proteomes" id="UP000199452">
    <property type="component" value="Unassembled WGS sequence"/>
</dbReference>
<dbReference type="Pfam" id="PF12840">
    <property type="entry name" value="HTH_20"/>
    <property type="match status" value="1"/>
</dbReference>
<reference evidence="5 6" key="1">
    <citation type="submission" date="2016-09" db="EMBL/GenBank/DDBJ databases">
        <authorList>
            <person name="Capua I."/>
            <person name="De Benedictis P."/>
            <person name="Joannis T."/>
            <person name="Lombin L.H."/>
            <person name="Cattoli G."/>
        </authorList>
    </citation>
    <scope>NUCLEOTIDE SEQUENCE [LARGE SCALE GENOMIC DNA]</scope>
    <source>
        <strain evidence="5 6">A7P-90m</strain>
    </source>
</reference>
<dbReference type="EMBL" id="FMYP01000032">
    <property type="protein sequence ID" value="SDC45741.1"/>
    <property type="molecule type" value="Genomic_DNA"/>
</dbReference>
<dbReference type="GO" id="GO:0003700">
    <property type="term" value="F:DNA-binding transcription factor activity"/>
    <property type="evidence" value="ECO:0007669"/>
    <property type="project" value="InterPro"/>
</dbReference>
<evidence type="ECO:0000259" key="4">
    <source>
        <dbReference type="PROSITE" id="PS50987"/>
    </source>
</evidence>
<protein>
    <submittedName>
        <fullName evidence="5">DNA-binding transcriptional regulator, ArsR family</fullName>
    </submittedName>
</protein>
<dbReference type="InterPro" id="IPR036388">
    <property type="entry name" value="WH-like_DNA-bd_sf"/>
</dbReference>
<dbReference type="SMART" id="SM00418">
    <property type="entry name" value="HTH_ARSR"/>
    <property type="match status" value="1"/>
</dbReference>
<evidence type="ECO:0000256" key="3">
    <source>
        <dbReference type="ARBA" id="ARBA00023163"/>
    </source>
</evidence>
<dbReference type="Gene3D" id="1.10.10.10">
    <property type="entry name" value="Winged helix-like DNA-binding domain superfamily/Winged helix DNA-binding domain"/>
    <property type="match status" value="1"/>
</dbReference>
<dbReference type="CDD" id="cd00090">
    <property type="entry name" value="HTH_ARSR"/>
    <property type="match status" value="1"/>
</dbReference>
<dbReference type="AlphaFoldDB" id="A0A1G6LRC0"/>
<dbReference type="InterPro" id="IPR036390">
    <property type="entry name" value="WH_DNA-bd_sf"/>
</dbReference>
<name>A0A1G6LRC0_9BACT</name>
<dbReference type="RefSeq" id="WP_092438383.1">
    <property type="nucleotide sequence ID" value="NZ_FMYP01000032.1"/>
</dbReference>
<sequence>MDSSDTQDIAVKLAPLLSALSHPTRLQILLHLAKYIDCPAWNIANQLPISKSTVSQHMAKLKEAGLIECDADGTSQRYRLSDNTFALLKAYFLNFINEIEASKDNKLECCPKNGCS</sequence>